<feature type="domain" description="Isochorismatase-like" evidence="3">
    <location>
        <begin position="7"/>
        <end position="197"/>
    </location>
</feature>
<comment type="caution">
    <text evidence="4">The sequence shown here is derived from an EMBL/GenBank/DDBJ whole genome shotgun (WGS) entry which is preliminary data.</text>
</comment>
<dbReference type="PANTHER" id="PTHR43540:SF16">
    <property type="entry name" value="ISOCHORISMATASE-LIKE DOMAIN-CONTAINING PROTEIN"/>
    <property type="match status" value="1"/>
</dbReference>
<evidence type="ECO:0000256" key="1">
    <source>
        <dbReference type="ARBA" id="ARBA00006336"/>
    </source>
</evidence>
<evidence type="ECO:0000259" key="3">
    <source>
        <dbReference type="Pfam" id="PF00857"/>
    </source>
</evidence>
<evidence type="ECO:0000313" key="5">
    <source>
        <dbReference type="Proteomes" id="UP000799772"/>
    </source>
</evidence>
<keyword evidence="5" id="KW-1185">Reference proteome</keyword>
<dbReference type="Pfam" id="PF00857">
    <property type="entry name" value="Isochorismatase"/>
    <property type="match status" value="1"/>
</dbReference>
<name>A0A9P4M5I7_9PEZI</name>
<dbReference type="InterPro" id="IPR036380">
    <property type="entry name" value="Isochorismatase-like_sf"/>
</dbReference>
<keyword evidence="2 4" id="KW-0378">Hydrolase</keyword>
<proteinExistence type="inferred from homology"/>
<dbReference type="GO" id="GO:0016787">
    <property type="term" value="F:hydrolase activity"/>
    <property type="evidence" value="ECO:0007669"/>
    <property type="project" value="UniProtKB-KW"/>
</dbReference>
<dbReference type="CDD" id="cd00431">
    <property type="entry name" value="cysteine_hydrolases"/>
    <property type="match status" value="1"/>
</dbReference>
<dbReference type="Gene3D" id="3.40.50.850">
    <property type="entry name" value="Isochorismatase-like"/>
    <property type="match status" value="1"/>
</dbReference>
<dbReference type="InterPro" id="IPR050272">
    <property type="entry name" value="Isochorismatase-like_hydrls"/>
</dbReference>
<dbReference type="InterPro" id="IPR000868">
    <property type="entry name" value="Isochorismatase-like_dom"/>
</dbReference>
<organism evidence="4 5">
    <name type="scientific">Rhizodiscina lignyota</name>
    <dbReference type="NCBI Taxonomy" id="1504668"/>
    <lineage>
        <taxon>Eukaryota</taxon>
        <taxon>Fungi</taxon>
        <taxon>Dikarya</taxon>
        <taxon>Ascomycota</taxon>
        <taxon>Pezizomycotina</taxon>
        <taxon>Dothideomycetes</taxon>
        <taxon>Pleosporomycetidae</taxon>
        <taxon>Aulographales</taxon>
        <taxon>Rhizodiscinaceae</taxon>
        <taxon>Rhizodiscina</taxon>
    </lineage>
</organism>
<evidence type="ECO:0000313" key="4">
    <source>
        <dbReference type="EMBL" id="KAF2095352.1"/>
    </source>
</evidence>
<dbReference type="SUPFAM" id="SSF52499">
    <property type="entry name" value="Isochorismatase-like hydrolases"/>
    <property type="match status" value="1"/>
</dbReference>
<sequence>MGPPGLAIMLIDPYNDFIHEKGKLYNTLEESIKATGTIQHIREVIKAARSHKIPIFYGMHQQTHAHSFQGWQFMNWSLEGLEKNKVFEVGSWGAEYYEGMAPDLDNGDVVVSKHWNSSSFQNTDLDYQLKQRGIRHLVFAGLVANTCIEATARYAYEHTYETTMLTDATAGFSTAQKDAATSLIWQLFANRVMTTEEWIKTL</sequence>
<reference evidence="4" key="1">
    <citation type="journal article" date="2020" name="Stud. Mycol.">
        <title>101 Dothideomycetes genomes: a test case for predicting lifestyles and emergence of pathogens.</title>
        <authorList>
            <person name="Haridas S."/>
            <person name="Albert R."/>
            <person name="Binder M."/>
            <person name="Bloem J."/>
            <person name="Labutti K."/>
            <person name="Salamov A."/>
            <person name="Andreopoulos B."/>
            <person name="Baker S."/>
            <person name="Barry K."/>
            <person name="Bills G."/>
            <person name="Bluhm B."/>
            <person name="Cannon C."/>
            <person name="Castanera R."/>
            <person name="Culley D."/>
            <person name="Daum C."/>
            <person name="Ezra D."/>
            <person name="Gonzalez J."/>
            <person name="Henrissat B."/>
            <person name="Kuo A."/>
            <person name="Liang C."/>
            <person name="Lipzen A."/>
            <person name="Lutzoni F."/>
            <person name="Magnuson J."/>
            <person name="Mondo S."/>
            <person name="Nolan M."/>
            <person name="Ohm R."/>
            <person name="Pangilinan J."/>
            <person name="Park H.-J."/>
            <person name="Ramirez L."/>
            <person name="Alfaro M."/>
            <person name="Sun H."/>
            <person name="Tritt A."/>
            <person name="Yoshinaga Y."/>
            <person name="Zwiers L.-H."/>
            <person name="Turgeon B."/>
            <person name="Goodwin S."/>
            <person name="Spatafora J."/>
            <person name="Crous P."/>
            <person name="Grigoriev I."/>
        </authorList>
    </citation>
    <scope>NUCLEOTIDE SEQUENCE</scope>
    <source>
        <strain evidence="4">CBS 133067</strain>
    </source>
</reference>
<dbReference type="AlphaFoldDB" id="A0A9P4M5I7"/>
<comment type="similarity">
    <text evidence="1">Belongs to the isochorismatase family.</text>
</comment>
<evidence type="ECO:0000256" key="2">
    <source>
        <dbReference type="ARBA" id="ARBA00022801"/>
    </source>
</evidence>
<dbReference type="Proteomes" id="UP000799772">
    <property type="component" value="Unassembled WGS sequence"/>
</dbReference>
<gene>
    <name evidence="4" type="ORF">NA57DRAFT_44281</name>
</gene>
<dbReference type="EMBL" id="ML978131">
    <property type="protein sequence ID" value="KAF2095352.1"/>
    <property type="molecule type" value="Genomic_DNA"/>
</dbReference>
<dbReference type="PANTHER" id="PTHR43540">
    <property type="entry name" value="PEROXYUREIDOACRYLATE/UREIDOACRYLATE AMIDOHYDROLASE-RELATED"/>
    <property type="match status" value="1"/>
</dbReference>
<accession>A0A9P4M5I7</accession>
<dbReference type="OrthoDB" id="167809at2759"/>
<protein>
    <submittedName>
        <fullName evidence="4">Isochorismatase hydrolase</fullName>
    </submittedName>
</protein>